<evidence type="ECO:0000313" key="2">
    <source>
        <dbReference type="EMBL" id="GBM92444.1"/>
    </source>
</evidence>
<gene>
    <name evidence="2" type="ORF">AVEN_36055_1</name>
</gene>
<evidence type="ECO:0000256" key="1">
    <source>
        <dbReference type="SAM" id="MobiDB-lite"/>
    </source>
</evidence>
<proteinExistence type="predicted"/>
<dbReference type="EMBL" id="BGPR01003790">
    <property type="protein sequence ID" value="GBM92444.1"/>
    <property type="molecule type" value="Genomic_DNA"/>
</dbReference>
<evidence type="ECO:0000313" key="3">
    <source>
        <dbReference type="Proteomes" id="UP000499080"/>
    </source>
</evidence>
<dbReference type="AlphaFoldDB" id="A0A4Y2JR55"/>
<reference evidence="2 3" key="1">
    <citation type="journal article" date="2019" name="Sci. Rep.">
        <title>Orb-weaving spider Araneus ventricosus genome elucidates the spidroin gene catalogue.</title>
        <authorList>
            <person name="Kono N."/>
            <person name="Nakamura H."/>
            <person name="Ohtoshi R."/>
            <person name="Moran D.A.P."/>
            <person name="Shinohara A."/>
            <person name="Yoshida Y."/>
            <person name="Fujiwara M."/>
            <person name="Mori M."/>
            <person name="Tomita M."/>
            <person name="Arakawa K."/>
        </authorList>
    </citation>
    <scope>NUCLEOTIDE SEQUENCE [LARGE SCALE GENOMIC DNA]</scope>
</reference>
<feature type="compositionally biased region" description="Low complexity" evidence="1">
    <location>
        <begin position="8"/>
        <end position="17"/>
    </location>
</feature>
<organism evidence="2 3">
    <name type="scientific">Araneus ventricosus</name>
    <name type="common">Orbweaver spider</name>
    <name type="synonym">Epeira ventricosa</name>
    <dbReference type="NCBI Taxonomy" id="182803"/>
    <lineage>
        <taxon>Eukaryota</taxon>
        <taxon>Metazoa</taxon>
        <taxon>Ecdysozoa</taxon>
        <taxon>Arthropoda</taxon>
        <taxon>Chelicerata</taxon>
        <taxon>Arachnida</taxon>
        <taxon>Araneae</taxon>
        <taxon>Araneomorphae</taxon>
        <taxon>Entelegynae</taxon>
        <taxon>Araneoidea</taxon>
        <taxon>Araneidae</taxon>
        <taxon>Araneus</taxon>
    </lineage>
</organism>
<dbReference type="Proteomes" id="UP000499080">
    <property type="component" value="Unassembled WGS sequence"/>
</dbReference>
<accession>A0A4Y2JR55</accession>
<dbReference type="OrthoDB" id="123207at2759"/>
<protein>
    <submittedName>
        <fullName evidence="2">Uncharacterized protein</fullName>
    </submittedName>
</protein>
<feature type="region of interest" description="Disordered" evidence="1">
    <location>
        <begin position="1"/>
        <end position="24"/>
    </location>
</feature>
<sequence length="118" mass="13421">MDSEEYSDSYSSYSEISSKSDEDVSLDDARNWCRLDEDNLAPPLPRYPFTGNPGIKVQIYNSSPLEFFGIFFDDGIVSYIGSETNSFGYDFIENNELTPNSSHKIGRTLIPVKYECFL</sequence>
<comment type="caution">
    <text evidence="2">The sequence shown here is derived from an EMBL/GenBank/DDBJ whole genome shotgun (WGS) entry which is preliminary data.</text>
</comment>
<name>A0A4Y2JR55_ARAVE</name>
<keyword evidence="3" id="KW-1185">Reference proteome</keyword>